<dbReference type="EMBL" id="JAHUTI010052055">
    <property type="protein sequence ID" value="MED6249416.1"/>
    <property type="molecule type" value="Genomic_DNA"/>
</dbReference>
<evidence type="ECO:0000313" key="2">
    <source>
        <dbReference type="Proteomes" id="UP001345963"/>
    </source>
</evidence>
<sequence length="125" mass="14124">MLDHLFAEYWTICTLLDTPRPSGIIGHFVSQYSPLLQIPAGTAADMTGHPKSDVTGDYIGRWPFKEVLFQLKPRRGYHATGASILEKKSHVDFHSFSPLANEKEKFMKEVSGIGRPEISLYRSKM</sequence>
<protein>
    <submittedName>
        <fullName evidence="1">Uncharacterized protein</fullName>
    </submittedName>
</protein>
<organism evidence="1 2">
    <name type="scientific">Ataeniobius toweri</name>
    <dbReference type="NCBI Taxonomy" id="208326"/>
    <lineage>
        <taxon>Eukaryota</taxon>
        <taxon>Metazoa</taxon>
        <taxon>Chordata</taxon>
        <taxon>Craniata</taxon>
        <taxon>Vertebrata</taxon>
        <taxon>Euteleostomi</taxon>
        <taxon>Actinopterygii</taxon>
        <taxon>Neopterygii</taxon>
        <taxon>Teleostei</taxon>
        <taxon>Neoteleostei</taxon>
        <taxon>Acanthomorphata</taxon>
        <taxon>Ovalentaria</taxon>
        <taxon>Atherinomorphae</taxon>
        <taxon>Cyprinodontiformes</taxon>
        <taxon>Goodeidae</taxon>
        <taxon>Ataeniobius</taxon>
    </lineage>
</organism>
<evidence type="ECO:0000313" key="1">
    <source>
        <dbReference type="EMBL" id="MED6249416.1"/>
    </source>
</evidence>
<name>A0ABU7BG35_9TELE</name>
<accession>A0ABU7BG35</accession>
<keyword evidence="2" id="KW-1185">Reference proteome</keyword>
<proteinExistence type="predicted"/>
<comment type="caution">
    <text evidence="1">The sequence shown here is derived from an EMBL/GenBank/DDBJ whole genome shotgun (WGS) entry which is preliminary data.</text>
</comment>
<dbReference type="Proteomes" id="UP001345963">
    <property type="component" value="Unassembled WGS sequence"/>
</dbReference>
<reference evidence="1 2" key="1">
    <citation type="submission" date="2021-07" db="EMBL/GenBank/DDBJ databases">
        <authorList>
            <person name="Palmer J.M."/>
        </authorList>
    </citation>
    <scope>NUCLEOTIDE SEQUENCE [LARGE SCALE GENOMIC DNA]</scope>
    <source>
        <strain evidence="1 2">AT_MEX2019</strain>
        <tissue evidence="1">Muscle</tissue>
    </source>
</reference>
<gene>
    <name evidence="1" type="ORF">ATANTOWER_013744</name>
</gene>